<protein>
    <submittedName>
        <fullName evidence="2">Uncharacterized protein</fullName>
    </submittedName>
</protein>
<reference evidence="2 3" key="1">
    <citation type="submission" date="2024-06" db="EMBL/GenBank/DDBJ databases">
        <title>Genomic Encyclopedia of Type Strains, Phase IV (KMG-IV): sequencing the most valuable type-strain genomes for metagenomic binning, comparative biology and taxonomic classification.</title>
        <authorList>
            <person name="Goeker M."/>
        </authorList>
    </citation>
    <scope>NUCLEOTIDE SEQUENCE [LARGE SCALE GENOMIC DNA]</scope>
    <source>
        <strain evidence="2 3">DSM 105042</strain>
    </source>
</reference>
<comment type="caution">
    <text evidence="2">The sequence shown here is derived from an EMBL/GenBank/DDBJ whole genome shotgun (WGS) entry which is preliminary data.</text>
</comment>
<accession>A0ABV2HBB9</accession>
<dbReference type="RefSeq" id="WP_247245457.1">
    <property type="nucleotide sequence ID" value="NZ_JALJRA010000015.1"/>
</dbReference>
<proteinExistence type="predicted"/>
<feature type="compositionally biased region" description="Basic and acidic residues" evidence="1">
    <location>
        <begin position="199"/>
        <end position="208"/>
    </location>
</feature>
<gene>
    <name evidence="2" type="ORF">ABID21_003972</name>
</gene>
<organism evidence="2 3">
    <name type="scientific">Pseudorhizobium tarimense</name>
    <dbReference type="NCBI Taxonomy" id="1079109"/>
    <lineage>
        <taxon>Bacteria</taxon>
        <taxon>Pseudomonadati</taxon>
        <taxon>Pseudomonadota</taxon>
        <taxon>Alphaproteobacteria</taxon>
        <taxon>Hyphomicrobiales</taxon>
        <taxon>Rhizobiaceae</taxon>
        <taxon>Rhizobium/Agrobacterium group</taxon>
        <taxon>Pseudorhizobium</taxon>
    </lineage>
</organism>
<keyword evidence="3" id="KW-1185">Reference proteome</keyword>
<dbReference type="Proteomes" id="UP001549031">
    <property type="component" value="Unassembled WGS sequence"/>
</dbReference>
<evidence type="ECO:0000256" key="1">
    <source>
        <dbReference type="SAM" id="MobiDB-lite"/>
    </source>
</evidence>
<evidence type="ECO:0000313" key="2">
    <source>
        <dbReference type="EMBL" id="MET3587841.1"/>
    </source>
</evidence>
<feature type="region of interest" description="Disordered" evidence="1">
    <location>
        <begin position="163"/>
        <end position="208"/>
    </location>
</feature>
<feature type="compositionally biased region" description="Basic and acidic residues" evidence="1">
    <location>
        <begin position="179"/>
        <end position="192"/>
    </location>
</feature>
<sequence>MMQAHSYEAQIIVKARKVHLACYGRPRIINRACEKPQPKAEPVVDLVISGPMSFIRAKCAEHGLTYEEMTAKTMDEINVAIRVSIIRATVAEYPDVKISRVARLFKRSHSAINNVLGRQKRHRPSQAQVNARDARARELYDQDASLRRIAAVLDLGLNAVKPSETAGAGLSGPRSSRRGRLDEAPLGRGDLRRVRRKGRGEERHPGGG</sequence>
<dbReference type="EMBL" id="JBEPLJ010000016">
    <property type="protein sequence ID" value="MET3587841.1"/>
    <property type="molecule type" value="Genomic_DNA"/>
</dbReference>
<name>A0ABV2HBB9_9HYPH</name>
<evidence type="ECO:0000313" key="3">
    <source>
        <dbReference type="Proteomes" id="UP001549031"/>
    </source>
</evidence>